<dbReference type="InterPro" id="IPR036689">
    <property type="entry name" value="ESAT-6-like_sf"/>
</dbReference>
<reference evidence="2 3" key="1">
    <citation type="submission" date="2021-03" db="EMBL/GenBank/DDBJ databases">
        <title>Sequencing the genomes of 1000 actinobacteria strains.</title>
        <authorList>
            <person name="Klenk H.-P."/>
        </authorList>
    </citation>
    <scope>NUCLEOTIDE SEQUENCE [LARGE SCALE GENOMIC DNA]</scope>
    <source>
        <strain evidence="2 3">DSM 45516</strain>
    </source>
</reference>
<comment type="caution">
    <text evidence="2">The sequence shown here is derived from an EMBL/GenBank/DDBJ whole genome shotgun (WGS) entry which is preliminary data.</text>
</comment>
<dbReference type="EMBL" id="JAGGMR010000001">
    <property type="protein sequence ID" value="MBP2193857.1"/>
    <property type="molecule type" value="Genomic_DNA"/>
</dbReference>
<keyword evidence="3" id="KW-1185">Reference proteome</keyword>
<keyword evidence="1" id="KW-0472">Membrane</keyword>
<dbReference type="SUPFAM" id="SSF140453">
    <property type="entry name" value="EsxAB dimer-like"/>
    <property type="match status" value="1"/>
</dbReference>
<dbReference type="RefSeq" id="WP_209897058.1">
    <property type="nucleotide sequence ID" value="NZ_JAGGMR010000001.1"/>
</dbReference>
<organism evidence="2 3">
    <name type="scientific">Nocardia goodfellowii</name>
    <dbReference type="NCBI Taxonomy" id="882446"/>
    <lineage>
        <taxon>Bacteria</taxon>
        <taxon>Bacillati</taxon>
        <taxon>Actinomycetota</taxon>
        <taxon>Actinomycetes</taxon>
        <taxon>Mycobacteriales</taxon>
        <taxon>Nocardiaceae</taxon>
        <taxon>Nocardia</taxon>
    </lineage>
</organism>
<keyword evidence="1" id="KW-0812">Transmembrane</keyword>
<proteinExistence type="predicted"/>
<gene>
    <name evidence="2" type="ORF">BJ987_006758</name>
</gene>
<feature type="transmembrane region" description="Helical" evidence="1">
    <location>
        <begin position="202"/>
        <end position="220"/>
    </location>
</feature>
<sequence length="240" mass="25239">MTKPSESLQEPQAEDPLASWIPFFVGGNFISPAYYINAGIKSLTGVDAFGWASQQVAGDWEAVKKAAEAAGKLADFNTAYSATITNDWQGMLEQSWRGNAAEQADAFFKSLSGAVKWQVSALDEIERTLNNISNSMVNLARVLGDILQTLVDMVILWLAQIAAANIAASSLVASGAAPAMYALAAAQAVAIFMKFEVAVGKVAMVFQAVVGLGAAALQLSSGDLGEFPTLGDKNYDHPGA</sequence>
<protein>
    <submittedName>
        <fullName evidence="2">Uncharacterized protein YukE</fullName>
    </submittedName>
</protein>
<evidence type="ECO:0000256" key="1">
    <source>
        <dbReference type="SAM" id="Phobius"/>
    </source>
</evidence>
<evidence type="ECO:0000313" key="3">
    <source>
        <dbReference type="Proteomes" id="UP001519325"/>
    </source>
</evidence>
<evidence type="ECO:0000313" key="2">
    <source>
        <dbReference type="EMBL" id="MBP2193857.1"/>
    </source>
</evidence>
<feature type="transmembrane region" description="Helical" evidence="1">
    <location>
        <begin position="150"/>
        <end position="173"/>
    </location>
</feature>
<name>A0ABS4QQ63_9NOCA</name>
<dbReference type="Proteomes" id="UP001519325">
    <property type="component" value="Unassembled WGS sequence"/>
</dbReference>
<accession>A0ABS4QQ63</accession>
<keyword evidence="1" id="KW-1133">Transmembrane helix</keyword>